<dbReference type="Proteomes" id="UP000663444">
    <property type="component" value="Chromosome"/>
</dbReference>
<feature type="signal peptide" evidence="3">
    <location>
        <begin position="1"/>
        <end position="27"/>
    </location>
</feature>
<feature type="chain" id="PRO_5038067391" evidence="3">
    <location>
        <begin position="28"/>
        <end position="394"/>
    </location>
</feature>
<comment type="similarity">
    <text evidence="1">Belongs to the leucine-binding protein family.</text>
</comment>
<evidence type="ECO:0000256" key="1">
    <source>
        <dbReference type="ARBA" id="ARBA00010062"/>
    </source>
</evidence>
<dbReference type="EMBL" id="CP064781">
    <property type="protein sequence ID" value="QRJ63038.1"/>
    <property type="molecule type" value="Genomic_DNA"/>
</dbReference>
<evidence type="ECO:0000256" key="2">
    <source>
        <dbReference type="ARBA" id="ARBA00022729"/>
    </source>
</evidence>
<proteinExistence type="inferred from homology"/>
<sequence>MDNGFTMRRRVLAALAATALAMARAHAAPPDRPPLRIGLSLGLTGVYAADSEMMGKAYRLWEQEVNTRGGILGRRVEVLIRDDRSDIDTARAIYEDYTQRGQSDLVMGPFSSAITAAVAPIIDRHGYPMLAPGGAAETMWQKGYRNLFGVIPPAGRHAIGFLALIADAGIDALAIVHADDPFSTVLAEETRKWLPEYGIRLTSFEKVAKGHPDLDAAAQAARRSGARALLMAGHFDESVNMRRALRRIGWTPAAYYASVGPGLDKYGSVLGAAAEGSFATTTWEPHEKLQLPDADDFRRAFLRRWGELPNFLAAHAYSACQVLERALILAGGFDRDKLRDTLYRLDMNVLIGRYAVDRTGLQTKRFPLVVQWQRGRREIVWPPELATAPARLGR</sequence>
<dbReference type="AlphaFoldDB" id="A0A974SNJ5"/>
<accession>A0A974SNJ5</accession>
<protein>
    <submittedName>
        <fullName evidence="5">Amino acid ABC transporter substrate-binding protein</fullName>
    </submittedName>
</protein>
<dbReference type="InterPro" id="IPR028082">
    <property type="entry name" value="Peripla_BP_I"/>
</dbReference>
<evidence type="ECO:0000313" key="5">
    <source>
        <dbReference type="EMBL" id="QRJ63038.1"/>
    </source>
</evidence>
<dbReference type="PANTHER" id="PTHR30483:SF37">
    <property type="entry name" value="ABC TRANSPORTER SUBSTRATE-BINDING PROTEIN"/>
    <property type="match status" value="1"/>
</dbReference>
<evidence type="ECO:0000313" key="6">
    <source>
        <dbReference type="Proteomes" id="UP000663444"/>
    </source>
</evidence>
<name>A0A974SNJ5_9RHOO</name>
<dbReference type="CDD" id="cd06338">
    <property type="entry name" value="PBP1_ABC_ligand_binding-like"/>
    <property type="match status" value="1"/>
</dbReference>
<keyword evidence="2 3" id="KW-0732">Signal</keyword>
<organism evidence="5 6">
    <name type="scientific">Azospira restricta</name>
    <dbReference type="NCBI Taxonomy" id="404405"/>
    <lineage>
        <taxon>Bacteria</taxon>
        <taxon>Pseudomonadati</taxon>
        <taxon>Pseudomonadota</taxon>
        <taxon>Betaproteobacteria</taxon>
        <taxon>Rhodocyclales</taxon>
        <taxon>Rhodocyclaceae</taxon>
        <taxon>Azospira</taxon>
    </lineage>
</organism>
<keyword evidence="6" id="KW-1185">Reference proteome</keyword>
<dbReference type="Pfam" id="PF13458">
    <property type="entry name" value="Peripla_BP_6"/>
    <property type="match status" value="1"/>
</dbReference>
<dbReference type="SUPFAM" id="SSF53822">
    <property type="entry name" value="Periplasmic binding protein-like I"/>
    <property type="match status" value="1"/>
</dbReference>
<feature type="domain" description="Leucine-binding protein" evidence="4">
    <location>
        <begin position="34"/>
        <end position="373"/>
    </location>
</feature>
<evidence type="ECO:0000256" key="3">
    <source>
        <dbReference type="SAM" id="SignalP"/>
    </source>
</evidence>
<reference evidence="5" key="1">
    <citation type="submission" date="2020-11" db="EMBL/GenBank/DDBJ databases">
        <title>Azospira restricta DSM 18626 genome sequence.</title>
        <authorList>
            <person name="Moe W.M."/>
        </authorList>
    </citation>
    <scope>NUCLEOTIDE SEQUENCE</scope>
    <source>
        <strain evidence="5">DSM 18626</strain>
    </source>
</reference>
<dbReference type="Gene3D" id="3.40.50.2300">
    <property type="match status" value="2"/>
</dbReference>
<dbReference type="InterPro" id="IPR051010">
    <property type="entry name" value="BCAA_transport"/>
</dbReference>
<evidence type="ECO:0000259" key="4">
    <source>
        <dbReference type="Pfam" id="PF13458"/>
    </source>
</evidence>
<dbReference type="KEGG" id="ares:IWH25_14960"/>
<gene>
    <name evidence="5" type="ORF">IWH25_14960</name>
</gene>
<dbReference type="RefSeq" id="WP_203386564.1">
    <property type="nucleotide sequence ID" value="NZ_CP064781.1"/>
</dbReference>
<dbReference type="PANTHER" id="PTHR30483">
    <property type="entry name" value="LEUCINE-SPECIFIC-BINDING PROTEIN"/>
    <property type="match status" value="1"/>
</dbReference>
<dbReference type="InterPro" id="IPR028081">
    <property type="entry name" value="Leu-bd"/>
</dbReference>